<dbReference type="AlphaFoldDB" id="A0A087FWG3"/>
<gene>
    <name evidence="1" type="ORF">AALP_AAs48252U001500</name>
</gene>
<protein>
    <recommendedName>
        <fullName evidence="3">DUF1204 domain-containing protein</fullName>
    </recommendedName>
</protein>
<proteinExistence type="predicted"/>
<reference evidence="2" key="1">
    <citation type="journal article" date="2015" name="Nat. Plants">
        <title>Genome expansion of Arabis alpina linked with retrotransposition and reduced symmetric DNA methylation.</title>
        <authorList>
            <person name="Willing E.M."/>
            <person name="Rawat V."/>
            <person name="Mandakova T."/>
            <person name="Maumus F."/>
            <person name="James G.V."/>
            <person name="Nordstroem K.J."/>
            <person name="Becker C."/>
            <person name="Warthmann N."/>
            <person name="Chica C."/>
            <person name="Szarzynska B."/>
            <person name="Zytnicki M."/>
            <person name="Albani M.C."/>
            <person name="Kiefer C."/>
            <person name="Bergonzi S."/>
            <person name="Castaings L."/>
            <person name="Mateos J.L."/>
            <person name="Berns M.C."/>
            <person name="Bujdoso N."/>
            <person name="Piofczyk T."/>
            <person name="de Lorenzo L."/>
            <person name="Barrero-Sicilia C."/>
            <person name="Mateos I."/>
            <person name="Piednoel M."/>
            <person name="Hagmann J."/>
            <person name="Chen-Min-Tao R."/>
            <person name="Iglesias-Fernandez R."/>
            <person name="Schuster S.C."/>
            <person name="Alonso-Blanco C."/>
            <person name="Roudier F."/>
            <person name="Carbonero P."/>
            <person name="Paz-Ares J."/>
            <person name="Davis S.J."/>
            <person name="Pecinka A."/>
            <person name="Quesneville H."/>
            <person name="Colot V."/>
            <person name="Lysak M.A."/>
            <person name="Weigel D."/>
            <person name="Coupland G."/>
            <person name="Schneeberger K."/>
        </authorList>
    </citation>
    <scope>NUCLEOTIDE SEQUENCE [LARGE SCALE GENOMIC DNA]</scope>
    <source>
        <strain evidence="2">cv. Pajares</strain>
    </source>
</reference>
<dbReference type="OrthoDB" id="1103597at2759"/>
<dbReference type="EMBL" id="KL994151">
    <property type="protein sequence ID" value="KFK21965.1"/>
    <property type="molecule type" value="Genomic_DNA"/>
</dbReference>
<evidence type="ECO:0000313" key="1">
    <source>
        <dbReference type="EMBL" id="KFK21965.1"/>
    </source>
</evidence>
<evidence type="ECO:0008006" key="3">
    <source>
        <dbReference type="Google" id="ProtNLM"/>
    </source>
</evidence>
<organism evidence="1 2">
    <name type="scientific">Arabis alpina</name>
    <name type="common">Alpine rock-cress</name>
    <dbReference type="NCBI Taxonomy" id="50452"/>
    <lineage>
        <taxon>Eukaryota</taxon>
        <taxon>Viridiplantae</taxon>
        <taxon>Streptophyta</taxon>
        <taxon>Embryophyta</taxon>
        <taxon>Tracheophyta</taxon>
        <taxon>Spermatophyta</taxon>
        <taxon>Magnoliopsida</taxon>
        <taxon>eudicotyledons</taxon>
        <taxon>Gunneridae</taxon>
        <taxon>Pentapetalae</taxon>
        <taxon>rosids</taxon>
        <taxon>malvids</taxon>
        <taxon>Brassicales</taxon>
        <taxon>Brassicaceae</taxon>
        <taxon>Arabideae</taxon>
        <taxon>Arabis</taxon>
    </lineage>
</organism>
<sequence>MDPSSSPRGKRHSLLSPEKDLVGLASQLGFPPEVELATPTPDDTPEMIRPGWCCPHPSYFLSCGLTLPVSIYLIRLLRSLGLAFPQMNSNFLRHTVGMFVRAFEEGIVMSTKDFLTLYMAKRNSRVLGSFYPSNWPDRRIVTECSGPSSGRLRFEDVFAVVQSVFEVARVADHDVSTVRSTDTLVVAPESDLVKQVSPANAAEVPLAVVRPSTRSSSGLLPHPKRANPGPLTDLDPMGLAHLFCHVKPGGCSIPVVKNLHLRRPHVKLTLALGKAIEAFNAYVAVAENRLRDVPRKGEVDGMKKILEEVASKLTASHNENVKLVADLDVMVGQANDVAVLNRELEVENRSLKESGDTIARKASRAGHRDLGVDSREVLPELVANMCVLEDLAKKEVTMESKTARLIVLRPAEEAAFQRSIISDFSLGKLALPQISKDSNAAVMEVDSSTRFLPG</sequence>
<keyword evidence="2" id="KW-1185">Reference proteome</keyword>
<evidence type="ECO:0000313" key="2">
    <source>
        <dbReference type="Proteomes" id="UP000029120"/>
    </source>
</evidence>
<dbReference type="Gramene" id="KFK21965">
    <property type="protein sequence ID" value="KFK21965"/>
    <property type="gene ID" value="AALP_AAs48252U001500"/>
</dbReference>
<accession>A0A087FWG3</accession>
<dbReference type="Proteomes" id="UP000029120">
    <property type="component" value="Unassembled WGS sequence"/>
</dbReference>
<name>A0A087FWG3_ARAAL</name>